<name>A0ABQ8SRB4_PERAM</name>
<gene>
    <name evidence="2" type="ORF">ANN_16569</name>
</gene>
<comment type="caution">
    <text evidence="2">The sequence shown here is derived from an EMBL/GenBank/DDBJ whole genome shotgun (WGS) entry which is preliminary data.</text>
</comment>
<accession>A0ABQ8SRB4</accession>
<dbReference type="Proteomes" id="UP001148838">
    <property type="component" value="Unassembled WGS sequence"/>
</dbReference>
<evidence type="ECO:0000313" key="2">
    <source>
        <dbReference type="EMBL" id="KAJ4436538.1"/>
    </source>
</evidence>
<organism evidence="2 3">
    <name type="scientific">Periplaneta americana</name>
    <name type="common">American cockroach</name>
    <name type="synonym">Blatta americana</name>
    <dbReference type="NCBI Taxonomy" id="6978"/>
    <lineage>
        <taxon>Eukaryota</taxon>
        <taxon>Metazoa</taxon>
        <taxon>Ecdysozoa</taxon>
        <taxon>Arthropoda</taxon>
        <taxon>Hexapoda</taxon>
        <taxon>Insecta</taxon>
        <taxon>Pterygota</taxon>
        <taxon>Neoptera</taxon>
        <taxon>Polyneoptera</taxon>
        <taxon>Dictyoptera</taxon>
        <taxon>Blattodea</taxon>
        <taxon>Blattoidea</taxon>
        <taxon>Blattidae</taxon>
        <taxon>Blattinae</taxon>
        <taxon>Periplaneta</taxon>
    </lineage>
</organism>
<dbReference type="EMBL" id="JAJSOF020000021">
    <property type="protein sequence ID" value="KAJ4436538.1"/>
    <property type="molecule type" value="Genomic_DNA"/>
</dbReference>
<proteinExistence type="predicted"/>
<protein>
    <submittedName>
        <fullName evidence="2">Uncharacterized protein</fullName>
    </submittedName>
</protein>
<evidence type="ECO:0000313" key="3">
    <source>
        <dbReference type="Proteomes" id="UP001148838"/>
    </source>
</evidence>
<feature type="region of interest" description="Disordered" evidence="1">
    <location>
        <begin position="48"/>
        <end position="72"/>
    </location>
</feature>
<sequence>MAGLCEGGNEPPGSLKASKYLRVDCRADHTSPQDGVLALCQFQPSPTLSRLQRGGCRHPGSSGRLVLGSQSS</sequence>
<keyword evidence="3" id="KW-1185">Reference proteome</keyword>
<reference evidence="2 3" key="1">
    <citation type="journal article" date="2022" name="Allergy">
        <title>Genome assembly and annotation of Periplaneta americana reveal a comprehensive cockroach allergen profile.</title>
        <authorList>
            <person name="Wang L."/>
            <person name="Xiong Q."/>
            <person name="Saelim N."/>
            <person name="Wang L."/>
            <person name="Nong W."/>
            <person name="Wan A.T."/>
            <person name="Shi M."/>
            <person name="Liu X."/>
            <person name="Cao Q."/>
            <person name="Hui J.H.L."/>
            <person name="Sookrung N."/>
            <person name="Leung T.F."/>
            <person name="Tungtrongchitr A."/>
            <person name="Tsui S.K.W."/>
        </authorList>
    </citation>
    <scope>NUCLEOTIDE SEQUENCE [LARGE SCALE GENOMIC DNA]</scope>
    <source>
        <strain evidence="2">PWHHKU_190912</strain>
    </source>
</reference>
<evidence type="ECO:0000256" key="1">
    <source>
        <dbReference type="SAM" id="MobiDB-lite"/>
    </source>
</evidence>